<dbReference type="InterPro" id="IPR029787">
    <property type="entry name" value="Nucleotide_cyclase"/>
</dbReference>
<comment type="subcellular location">
    <subcellularLocation>
        <location evidence="1">Membrane</location>
    </subcellularLocation>
</comment>
<keyword evidence="4 8" id="KW-1133">Transmembrane helix</keyword>
<dbReference type="SUPFAM" id="SSF55785">
    <property type="entry name" value="PYP-like sensor domain (PAS domain)"/>
    <property type="match status" value="1"/>
</dbReference>
<feature type="transmembrane region" description="Helical" evidence="8">
    <location>
        <begin position="81"/>
        <end position="100"/>
    </location>
</feature>
<keyword evidence="3" id="KW-0547">Nucleotide-binding</keyword>
<dbReference type="InterPro" id="IPR001054">
    <property type="entry name" value="A/G_cyclase"/>
</dbReference>
<protein>
    <submittedName>
        <fullName evidence="11">Adenylate and Guanylate cyclase catalytic domain containing protein</fullName>
    </submittedName>
</protein>
<dbReference type="Proteomes" id="UP000179807">
    <property type="component" value="Unassembled WGS sequence"/>
</dbReference>
<dbReference type="NCBIfam" id="TIGR00229">
    <property type="entry name" value="sensory_box"/>
    <property type="match status" value="1"/>
</dbReference>
<evidence type="ECO:0000256" key="5">
    <source>
        <dbReference type="ARBA" id="ARBA00023136"/>
    </source>
</evidence>
<dbReference type="InterPro" id="IPR050401">
    <property type="entry name" value="Cyclic_nucleotide_synthase"/>
</dbReference>
<keyword evidence="2 8" id="KW-0812">Transmembrane</keyword>
<feature type="transmembrane region" description="Helical" evidence="8">
    <location>
        <begin position="281"/>
        <end position="300"/>
    </location>
</feature>
<dbReference type="CDD" id="cd00130">
    <property type="entry name" value="PAS"/>
    <property type="match status" value="1"/>
</dbReference>
<dbReference type="SMART" id="SM00091">
    <property type="entry name" value="PAS"/>
    <property type="match status" value="1"/>
</dbReference>
<feature type="transmembrane region" description="Helical" evidence="8">
    <location>
        <begin position="687"/>
        <end position="707"/>
    </location>
</feature>
<dbReference type="GO" id="GO:0001653">
    <property type="term" value="F:peptide receptor activity"/>
    <property type="evidence" value="ECO:0007669"/>
    <property type="project" value="TreeGrafter"/>
</dbReference>
<feature type="transmembrane region" description="Helical" evidence="8">
    <location>
        <begin position="256"/>
        <end position="275"/>
    </location>
</feature>
<dbReference type="InterPro" id="IPR000014">
    <property type="entry name" value="PAS"/>
</dbReference>
<dbReference type="PROSITE" id="PS50125">
    <property type="entry name" value="GUANYLATE_CYCLASE_2"/>
    <property type="match status" value="1"/>
</dbReference>
<accession>A0A1J4KDS4</accession>
<dbReference type="Pfam" id="PF13426">
    <property type="entry name" value="PAS_9"/>
    <property type="match status" value="1"/>
</dbReference>
<dbReference type="RefSeq" id="XP_068360918.1">
    <property type="nucleotide sequence ID" value="XM_068503434.1"/>
</dbReference>
<evidence type="ECO:0000259" key="10">
    <source>
        <dbReference type="PROSITE" id="PS50125"/>
    </source>
</evidence>
<dbReference type="Gene3D" id="3.30.450.20">
    <property type="entry name" value="PAS domain"/>
    <property type="match status" value="1"/>
</dbReference>
<feature type="transmembrane region" description="Helical" evidence="8">
    <location>
        <begin position="312"/>
        <end position="334"/>
    </location>
</feature>
<evidence type="ECO:0000256" key="2">
    <source>
        <dbReference type="ARBA" id="ARBA00022692"/>
    </source>
</evidence>
<feature type="transmembrane region" description="Helical" evidence="8">
    <location>
        <begin position="913"/>
        <end position="932"/>
    </location>
</feature>
<feature type="transmembrane region" description="Helical" evidence="8">
    <location>
        <begin position="340"/>
        <end position="361"/>
    </location>
</feature>
<feature type="domain" description="PAS" evidence="9">
    <location>
        <begin position="1265"/>
        <end position="1320"/>
    </location>
</feature>
<sequence length="1614" mass="183135">MQEVFCNAYKYCNRLYTFGKNSKSLILFTSIMNAPESSMMSKSQSEMSNSVNQARVQNKAMSQTFTLLIDQLTQFIQSPAIFFYIALLIILIQMLYISFWPQNSSIWDASGVSNDFAKVLNYIACFSGMNLDPSSTSCLISFLVNTIVFVVVLSVLGAQIVCYSLRRRFFKKTLYPTRIVLELLSAIFIQPTCSFAGQMFLKLFDKEANTVITVAFLIISLIEVIGFSVISYQVNMYIGESIYLPTSILAAFDLRPYLYIIIINPLFTLVAYVVAYFPEWLIHPVICIHIAFVIFVLIKFRYKPFIRTGTNVYLAGGFLASGLLDLFRLIGNFFDNPSGIIGLIVFILFIIIGFVLTGLFFHFQKKRILKNLTIIPDNEEVSVPGEDYRTGLFIDLRLDTDESKALMYYNFIIANNLELYLDFFVAKFIVQHHRTNRALSHCIKVMAFFPPQVRTMNILYSDLIKRHDLNSRQMFLLFQIQKLKMTRQSSSSSLAINRLKELKNNTKELESSIIGFWTLPSVDIEYIGAISKKLTKNRALWEEAINDFPNSVVYREEYMHFFIECETNFSDAIMQRHIIDLIESGRNFNIDYCFRQFVRNFPAYLKKHIVDLKGNFRRGGVKKGASASNSEDQSKSANYNSSTSTISLDMQVEEGIARSIFSQARIRLALQKTTDTKKANAWGTFMMASWFLFVAGMAVFIFLYIFFNGFFDQRKTRASRVTNLVNSRLYLDSTVIALLYYWGNATGAIAITTLSNEYRKVDDPNVQTLMSPSQTWSQRAQSYSVDSRDVFDSFILQIADLAREGTDVYYYMKILFEETTPLSYCKGAEISEAKGQNLKIILPYVTLSTSLLLNEANIENWYFESHMYCQVLSTIQDAPLAFKDLLETIIEMAEVVTEDDEQTVLLLEMVLPAVYGGICLILFLFVSIRYILEIKKLINMLLKLPVDVKKESEEPLRKDINDEKKSDPNTSLSGLNVPVIFCVIICLIYVVTVLLVVFQLENVRYYNQQYENLNKWTSNSEVRKTNLIEVCTYVTQLILNYNTMVSGNPFINASKLSELVTDGFTRIEQYTTNLMSKSGGTPSVAGIDTEIDDLLMKEDCEPNNTNPSYHEMYRCGSAQQLQTFYMNTVTTIEVNLPSYNGMIDEEIPITIFHLASNHLIPKLNQIDARFSEMINTFESEYATKHIIYFVAELIIMVLLIILEMLNIQYLTKCYNVALILMRRVPPVSLVANEDIVNYMLDNTKKQSSLEMSTDQGIIYNTSACVLCTESTGIIEIMNPAVTHTFGYSPEQMLGQSILTMIQEDSRSAVETQIQLMSHKQSGLTFDGHTVCISDNDSPMPCELTLMAMTDSSDNVTSFVILLRDESLLLQQQEEAEKAKKQSESLLYQILPRDIVIRLNQGEKDISFTVPSSTIMFVDVVKFSEYAATLTPQEIMGNLSLMFSGFDESIAKFELLIKIKLIGDVYMCAGGLFTPDEPPQAHAEQMVKFGIECLSVLEDTNVKLNAVLNVRIGVNTGGPLIAGVLGTDKPIFDIIGDPINIASRLQSTDIPGRIQISEGTYELIKDLDFQVEQRGEVFLKGKGKQMAYLVTPVAVPLPGIDSYLHENNYDASSKD</sequence>
<evidence type="ECO:0000256" key="6">
    <source>
        <dbReference type="ARBA" id="ARBA00023239"/>
    </source>
</evidence>
<dbReference type="PROSITE" id="PS50112">
    <property type="entry name" value="PAS"/>
    <property type="match status" value="1"/>
</dbReference>
<evidence type="ECO:0000259" key="9">
    <source>
        <dbReference type="PROSITE" id="PS50112"/>
    </source>
</evidence>
<feature type="transmembrane region" description="Helical" evidence="8">
    <location>
        <begin position="975"/>
        <end position="998"/>
    </location>
</feature>
<reference evidence="11" key="1">
    <citation type="submission" date="2016-10" db="EMBL/GenBank/DDBJ databases">
        <authorList>
            <person name="Benchimol M."/>
            <person name="Almeida L.G."/>
            <person name="Vasconcelos A.T."/>
            <person name="Perreira-Neves A."/>
            <person name="Rosa I.A."/>
            <person name="Tasca T."/>
            <person name="Bogo M.R."/>
            <person name="de Souza W."/>
        </authorList>
    </citation>
    <scope>NUCLEOTIDE SEQUENCE [LARGE SCALE GENOMIC DNA]</scope>
    <source>
        <strain evidence="11">K</strain>
    </source>
</reference>
<keyword evidence="7" id="KW-0175">Coiled coil</keyword>
<organism evidence="11 12">
    <name type="scientific">Tritrichomonas foetus</name>
    <dbReference type="NCBI Taxonomy" id="1144522"/>
    <lineage>
        <taxon>Eukaryota</taxon>
        <taxon>Metamonada</taxon>
        <taxon>Parabasalia</taxon>
        <taxon>Tritrichomonadida</taxon>
        <taxon>Tritrichomonadidae</taxon>
        <taxon>Tritrichomonas</taxon>
    </lineage>
</organism>
<dbReference type="GO" id="GO:0007168">
    <property type="term" value="P:receptor guanylyl cyclase signaling pathway"/>
    <property type="evidence" value="ECO:0007669"/>
    <property type="project" value="TreeGrafter"/>
</dbReference>
<feature type="transmembrane region" description="Helical" evidence="8">
    <location>
        <begin position="139"/>
        <end position="158"/>
    </location>
</feature>
<evidence type="ECO:0000313" key="12">
    <source>
        <dbReference type="Proteomes" id="UP000179807"/>
    </source>
</evidence>
<dbReference type="GeneID" id="94838138"/>
<dbReference type="GO" id="GO:0004016">
    <property type="term" value="F:adenylate cyclase activity"/>
    <property type="evidence" value="ECO:0007669"/>
    <property type="project" value="TreeGrafter"/>
</dbReference>
<feature type="transmembrane region" description="Helical" evidence="8">
    <location>
        <begin position="179"/>
        <end position="200"/>
    </location>
</feature>
<dbReference type="CDD" id="cd07302">
    <property type="entry name" value="CHD"/>
    <property type="match status" value="1"/>
</dbReference>
<name>A0A1J4KDS4_9EUKA</name>
<dbReference type="GO" id="GO:0005886">
    <property type="term" value="C:plasma membrane"/>
    <property type="evidence" value="ECO:0007669"/>
    <property type="project" value="TreeGrafter"/>
</dbReference>
<dbReference type="Pfam" id="PF00211">
    <property type="entry name" value="Guanylate_cyc"/>
    <property type="match status" value="1"/>
</dbReference>
<dbReference type="InterPro" id="IPR035965">
    <property type="entry name" value="PAS-like_dom_sf"/>
</dbReference>
<keyword evidence="5 8" id="KW-0472">Membrane</keyword>
<dbReference type="SMART" id="SM00044">
    <property type="entry name" value="CYCc"/>
    <property type="match status" value="1"/>
</dbReference>
<dbReference type="SUPFAM" id="SSF55073">
    <property type="entry name" value="Nucleotide cyclase"/>
    <property type="match status" value="1"/>
</dbReference>
<keyword evidence="6" id="KW-0456">Lyase</keyword>
<feature type="coiled-coil region" evidence="7">
    <location>
        <begin position="1361"/>
        <end position="1388"/>
    </location>
</feature>
<comment type="caution">
    <text evidence="11">The sequence shown here is derived from an EMBL/GenBank/DDBJ whole genome shotgun (WGS) entry which is preliminary data.</text>
</comment>
<dbReference type="VEuPathDB" id="TrichDB:TRFO_23892"/>
<evidence type="ECO:0000256" key="1">
    <source>
        <dbReference type="ARBA" id="ARBA00004370"/>
    </source>
</evidence>
<feature type="transmembrane region" description="Helical" evidence="8">
    <location>
        <begin position="1186"/>
        <end position="1205"/>
    </location>
</feature>
<feature type="transmembrane region" description="Helical" evidence="8">
    <location>
        <begin position="212"/>
        <end position="235"/>
    </location>
</feature>
<dbReference type="Gene3D" id="3.30.70.1230">
    <property type="entry name" value="Nucleotide cyclase"/>
    <property type="match status" value="1"/>
</dbReference>
<evidence type="ECO:0000313" key="11">
    <source>
        <dbReference type="EMBL" id="OHT07782.1"/>
    </source>
</evidence>
<feature type="domain" description="Guanylate cyclase" evidence="10">
    <location>
        <begin position="1413"/>
        <end position="1545"/>
    </location>
</feature>
<feature type="transmembrane region" description="Helical" evidence="8">
    <location>
        <begin position="727"/>
        <end position="751"/>
    </location>
</feature>
<evidence type="ECO:0000256" key="4">
    <source>
        <dbReference type="ARBA" id="ARBA00022989"/>
    </source>
</evidence>
<keyword evidence="12" id="KW-1185">Reference proteome</keyword>
<proteinExistence type="predicted"/>
<evidence type="ECO:0000256" key="3">
    <source>
        <dbReference type="ARBA" id="ARBA00022741"/>
    </source>
</evidence>
<dbReference type="OrthoDB" id="5862383at2759"/>
<dbReference type="GO" id="GO:0004383">
    <property type="term" value="F:guanylate cyclase activity"/>
    <property type="evidence" value="ECO:0007669"/>
    <property type="project" value="TreeGrafter"/>
</dbReference>
<evidence type="ECO:0000256" key="7">
    <source>
        <dbReference type="SAM" id="Coils"/>
    </source>
</evidence>
<dbReference type="EMBL" id="MLAK01000686">
    <property type="protein sequence ID" value="OHT07782.1"/>
    <property type="molecule type" value="Genomic_DNA"/>
</dbReference>
<dbReference type="PANTHER" id="PTHR11920:SF335">
    <property type="entry name" value="GUANYLATE CYCLASE"/>
    <property type="match status" value="1"/>
</dbReference>
<gene>
    <name evidence="11" type="ORF">TRFO_23892</name>
</gene>
<dbReference type="PANTHER" id="PTHR11920">
    <property type="entry name" value="GUANYLYL CYCLASE"/>
    <property type="match status" value="1"/>
</dbReference>
<dbReference type="GO" id="GO:0000166">
    <property type="term" value="F:nucleotide binding"/>
    <property type="evidence" value="ECO:0007669"/>
    <property type="project" value="UniProtKB-KW"/>
</dbReference>
<dbReference type="GO" id="GO:0035556">
    <property type="term" value="P:intracellular signal transduction"/>
    <property type="evidence" value="ECO:0007669"/>
    <property type="project" value="InterPro"/>
</dbReference>
<evidence type="ECO:0000256" key="8">
    <source>
        <dbReference type="SAM" id="Phobius"/>
    </source>
</evidence>